<protein>
    <submittedName>
        <fullName evidence="1">Uncharacterized protein</fullName>
    </submittedName>
</protein>
<keyword evidence="2" id="KW-1185">Reference proteome</keyword>
<accession>A0ABY7EYD8</accession>
<gene>
    <name evidence="1" type="ORF">MAR_004432</name>
</gene>
<sequence length="148" mass="16745">MKIRKDKRPPDGALSKNEFLTGVSLRARTSLEGRVYGFNARWWCSYNKNKINKINKPLLSYVAFSIETPVGRLNSCYERRKNADTRSFLNTDRFYYSVGPNQVEQAVVYCDASGAGFGGFLEDVDNKSVVMGCWSQTESGLSSTFRKL</sequence>
<organism evidence="1 2">
    <name type="scientific">Mya arenaria</name>
    <name type="common">Soft-shell clam</name>
    <dbReference type="NCBI Taxonomy" id="6604"/>
    <lineage>
        <taxon>Eukaryota</taxon>
        <taxon>Metazoa</taxon>
        <taxon>Spiralia</taxon>
        <taxon>Lophotrochozoa</taxon>
        <taxon>Mollusca</taxon>
        <taxon>Bivalvia</taxon>
        <taxon>Autobranchia</taxon>
        <taxon>Heteroconchia</taxon>
        <taxon>Euheterodonta</taxon>
        <taxon>Imparidentia</taxon>
        <taxon>Neoheterodontei</taxon>
        <taxon>Myida</taxon>
        <taxon>Myoidea</taxon>
        <taxon>Myidae</taxon>
        <taxon>Mya</taxon>
    </lineage>
</organism>
<evidence type="ECO:0000313" key="1">
    <source>
        <dbReference type="EMBL" id="WAR14327.1"/>
    </source>
</evidence>
<dbReference type="Proteomes" id="UP001164746">
    <property type="component" value="Chromosome 9"/>
</dbReference>
<name>A0ABY7EYD8_MYAAR</name>
<proteinExistence type="predicted"/>
<reference evidence="1" key="1">
    <citation type="submission" date="2022-11" db="EMBL/GenBank/DDBJ databases">
        <title>Centuries of genome instability and evolution in soft-shell clam transmissible cancer (bioRxiv).</title>
        <authorList>
            <person name="Hart S.F.M."/>
            <person name="Yonemitsu M.A."/>
            <person name="Giersch R.M."/>
            <person name="Beal B.F."/>
            <person name="Arriagada G."/>
            <person name="Davis B.W."/>
            <person name="Ostrander E.A."/>
            <person name="Goff S.P."/>
            <person name="Metzger M.J."/>
        </authorList>
    </citation>
    <scope>NUCLEOTIDE SEQUENCE</scope>
    <source>
        <strain evidence="1">MELC-2E11</strain>
        <tissue evidence="1">Siphon/mantle</tissue>
    </source>
</reference>
<evidence type="ECO:0000313" key="2">
    <source>
        <dbReference type="Proteomes" id="UP001164746"/>
    </source>
</evidence>
<dbReference type="EMBL" id="CP111020">
    <property type="protein sequence ID" value="WAR14327.1"/>
    <property type="molecule type" value="Genomic_DNA"/>
</dbReference>